<evidence type="ECO:0000256" key="7">
    <source>
        <dbReference type="ARBA" id="ARBA00023224"/>
    </source>
</evidence>
<comment type="similarity">
    <text evidence="8">Belongs to the G-protein coupled receptor 1 family.</text>
</comment>
<name>A0A193KUR5_SCHMD</name>
<gene>
    <name evidence="11" type="primary">npyr-13</name>
</gene>
<keyword evidence="7 8" id="KW-0807">Transducer</keyword>
<organism evidence="11">
    <name type="scientific">Schmidtea mediterranea</name>
    <name type="common">Freshwater planarian flatworm</name>
    <dbReference type="NCBI Taxonomy" id="79327"/>
    <lineage>
        <taxon>Eukaryota</taxon>
        <taxon>Metazoa</taxon>
        <taxon>Spiralia</taxon>
        <taxon>Lophotrochozoa</taxon>
        <taxon>Platyhelminthes</taxon>
        <taxon>Rhabditophora</taxon>
        <taxon>Seriata</taxon>
        <taxon>Tricladida</taxon>
        <taxon>Continenticola</taxon>
        <taxon>Geoplanoidea</taxon>
        <taxon>Dugesiidae</taxon>
        <taxon>Schmidtea</taxon>
    </lineage>
</organism>
<dbReference type="InterPro" id="IPR017452">
    <property type="entry name" value="GPCR_Rhodpsn_7TM"/>
</dbReference>
<feature type="transmembrane region" description="Helical" evidence="9">
    <location>
        <begin position="232"/>
        <end position="253"/>
    </location>
</feature>
<evidence type="ECO:0000259" key="10">
    <source>
        <dbReference type="PROSITE" id="PS50262"/>
    </source>
</evidence>
<keyword evidence="3 9" id="KW-1133">Transmembrane helix</keyword>
<dbReference type="PANTHER" id="PTHR24235">
    <property type="entry name" value="NEUROPEPTIDE Y RECEPTOR"/>
    <property type="match status" value="1"/>
</dbReference>
<dbReference type="SUPFAM" id="SSF81321">
    <property type="entry name" value="Family A G protein-coupled receptor-like"/>
    <property type="match status" value="1"/>
</dbReference>
<dbReference type="EMBL" id="KX018973">
    <property type="protein sequence ID" value="ANO39134.1"/>
    <property type="molecule type" value="mRNA"/>
</dbReference>
<dbReference type="PROSITE" id="PS00237">
    <property type="entry name" value="G_PROTEIN_RECEP_F1_1"/>
    <property type="match status" value="1"/>
</dbReference>
<feature type="transmembrane region" description="Helical" evidence="9">
    <location>
        <begin position="93"/>
        <end position="113"/>
    </location>
</feature>
<dbReference type="PROSITE" id="PS50262">
    <property type="entry name" value="G_PROTEIN_RECEP_F1_2"/>
    <property type="match status" value="1"/>
</dbReference>
<dbReference type="GO" id="GO:0004930">
    <property type="term" value="F:G protein-coupled receptor activity"/>
    <property type="evidence" value="ECO:0007669"/>
    <property type="project" value="UniProtKB-KW"/>
</dbReference>
<evidence type="ECO:0000256" key="1">
    <source>
        <dbReference type="ARBA" id="ARBA00004141"/>
    </source>
</evidence>
<dbReference type="InterPro" id="IPR000276">
    <property type="entry name" value="GPCR_Rhodpsn"/>
</dbReference>
<dbReference type="Pfam" id="PF00001">
    <property type="entry name" value="7tm_1"/>
    <property type="match status" value="1"/>
</dbReference>
<evidence type="ECO:0000256" key="4">
    <source>
        <dbReference type="ARBA" id="ARBA00023040"/>
    </source>
</evidence>
<keyword evidence="2 8" id="KW-0812">Transmembrane</keyword>
<dbReference type="SMART" id="SM01381">
    <property type="entry name" value="7TM_GPCR_Srsx"/>
    <property type="match status" value="1"/>
</dbReference>
<keyword evidence="6 8" id="KW-0675">Receptor</keyword>
<reference evidence="11" key="1">
    <citation type="journal article" date="2016" name="PLoS Biol.">
        <title>GPCRs Direct Germline Development and Somatic Gonad Function in Planarians.</title>
        <authorList>
            <person name="Saberi A."/>
            <person name="Jamal A."/>
            <person name="Beets I."/>
            <person name="Schoofs L."/>
            <person name="Newmark P.A."/>
        </authorList>
    </citation>
    <scope>NUCLEOTIDE SEQUENCE</scope>
</reference>
<proteinExistence type="evidence at transcript level"/>
<sequence>MEFNHAQQGSHRKFEFVYSISTLFSILTFLGIALNLLIVLVILKHCVFHNVTNIFVLTLAISDILLCAFNIPIQTYYEITEKAGFGTITCKVVFALFSVPLYISSLTILLIAVDRYRIIIYPLKERISKSTATILVILIVVISTMSSIPVALFTHSIYTENNSLSIELETSYCAEYWPYLLPRLCYSCFVFLFHYFLPLIITAYLYISIYYRLKMRTFKKRDNVRKLRTNKILIAIVLCFAVFWSPWTIYSLYLESYSYYSKMRWLQGYVHHIYNFNSSNLNETSFFNPKNVHTKTIDQILKCFATFSCVINPFLYGWLNDSIKEVLCRNFTRFRHLLIENLSGHNSQRGDNKNYRFNRLDMKNNNFQEGSEKANLLLTNQNKWDAQHLNAGAIPSIFDMSTKRTSLYPSNNQRNPSHMSQDASNVNYESSFISNVPHNYTSSERRFTNESSDITLSNAKEIDVFTAMAIVVKQQTFDRSRRVSLAVESKRKPMTLLNRKTSLM</sequence>
<evidence type="ECO:0000256" key="3">
    <source>
        <dbReference type="ARBA" id="ARBA00022989"/>
    </source>
</evidence>
<dbReference type="GO" id="GO:0016020">
    <property type="term" value="C:membrane"/>
    <property type="evidence" value="ECO:0007669"/>
    <property type="project" value="UniProtKB-SubCell"/>
</dbReference>
<evidence type="ECO:0000256" key="8">
    <source>
        <dbReference type="RuleBase" id="RU000688"/>
    </source>
</evidence>
<feature type="transmembrane region" description="Helical" evidence="9">
    <location>
        <begin position="189"/>
        <end position="211"/>
    </location>
</feature>
<evidence type="ECO:0000313" key="11">
    <source>
        <dbReference type="EMBL" id="ANO39134.1"/>
    </source>
</evidence>
<feature type="domain" description="G-protein coupled receptors family 1 profile" evidence="10">
    <location>
        <begin position="34"/>
        <end position="316"/>
    </location>
</feature>
<accession>A0A193KUR5</accession>
<dbReference type="OrthoDB" id="9046662at2759"/>
<feature type="transmembrane region" description="Helical" evidence="9">
    <location>
        <begin position="134"/>
        <end position="158"/>
    </location>
</feature>
<evidence type="ECO:0000256" key="2">
    <source>
        <dbReference type="ARBA" id="ARBA00022692"/>
    </source>
</evidence>
<feature type="transmembrane region" description="Helical" evidence="9">
    <location>
        <begin position="20"/>
        <end position="42"/>
    </location>
</feature>
<evidence type="ECO:0000256" key="9">
    <source>
        <dbReference type="SAM" id="Phobius"/>
    </source>
</evidence>
<dbReference type="Gene3D" id="1.20.1070.10">
    <property type="entry name" value="Rhodopsin 7-helix transmembrane proteins"/>
    <property type="match status" value="1"/>
</dbReference>
<dbReference type="PANTHER" id="PTHR24235:SF29">
    <property type="entry name" value="GH23382P"/>
    <property type="match status" value="1"/>
</dbReference>
<dbReference type="PRINTS" id="PR00237">
    <property type="entry name" value="GPCRRHODOPSN"/>
</dbReference>
<comment type="subcellular location">
    <subcellularLocation>
        <location evidence="1">Membrane</location>
        <topology evidence="1">Multi-pass membrane protein</topology>
    </subcellularLocation>
</comment>
<protein>
    <submittedName>
        <fullName evidence="11">NPYR-13</fullName>
    </submittedName>
</protein>
<evidence type="ECO:0000256" key="6">
    <source>
        <dbReference type="ARBA" id="ARBA00023170"/>
    </source>
</evidence>
<dbReference type="AlphaFoldDB" id="A0A193KUR5"/>
<keyword evidence="5 9" id="KW-0472">Membrane</keyword>
<keyword evidence="4 8" id="KW-0297">G-protein coupled receptor</keyword>
<feature type="transmembrane region" description="Helical" evidence="9">
    <location>
        <begin position="54"/>
        <end position="73"/>
    </location>
</feature>
<evidence type="ECO:0000256" key="5">
    <source>
        <dbReference type="ARBA" id="ARBA00023136"/>
    </source>
</evidence>